<keyword evidence="5" id="KW-0175">Coiled coil</keyword>
<evidence type="ECO:0000256" key="2">
    <source>
        <dbReference type="ARBA" id="ARBA00023186"/>
    </source>
</evidence>
<dbReference type="CDD" id="cd00446">
    <property type="entry name" value="GrpE"/>
    <property type="match status" value="1"/>
</dbReference>
<evidence type="ECO:0000313" key="7">
    <source>
        <dbReference type="EMBL" id="KAB1637538.1"/>
    </source>
</evidence>
<sequence>MAEERNESEARGPENSGEANEPIINDKRRIDPETGEVRDLGKAAGAESAESTTDDADPATGEAAEAAAEGLSVEDLEKLLSGEGAEDAPTEGTPGESDLAQERLQDLQRVQAEYANYRRRTDREKTEAYDATKAEVLRSLLPVLDDFDRAQKHGDLVEDTPMAVIANKLRTAVERLGLTAYGEAGEAFDPQRYEAIAQLPNPSVTTDTIADVVERGYTVGDRVVRVAKAAVFVPAS</sequence>
<dbReference type="Proteomes" id="UP000490386">
    <property type="component" value="Unassembled WGS sequence"/>
</dbReference>
<keyword evidence="8" id="KW-1185">Reference proteome</keyword>
<dbReference type="GO" id="GO:0042803">
    <property type="term" value="F:protein homodimerization activity"/>
    <property type="evidence" value="ECO:0007669"/>
    <property type="project" value="InterPro"/>
</dbReference>
<dbReference type="PRINTS" id="PR00773">
    <property type="entry name" value="GRPEPROTEIN"/>
</dbReference>
<dbReference type="HAMAP" id="MF_01151">
    <property type="entry name" value="GrpE"/>
    <property type="match status" value="1"/>
</dbReference>
<evidence type="ECO:0000256" key="6">
    <source>
        <dbReference type="SAM" id="MobiDB-lite"/>
    </source>
</evidence>
<dbReference type="SUPFAM" id="SSF51064">
    <property type="entry name" value="Head domain of nucleotide exchange factor GrpE"/>
    <property type="match status" value="1"/>
</dbReference>
<dbReference type="Gene3D" id="2.30.22.10">
    <property type="entry name" value="Head domain of nucleotide exchange factor GrpE"/>
    <property type="match status" value="1"/>
</dbReference>
<dbReference type="OrthoDB" id="5191115at2"/>
<dbReference type="Gene3D" id="3.90.20.20">
    <property type="match status" value="1"/>
</dbReference>
<dbReference type="PANTHER" id="PTHR21237">
    <property type="entry name" value="GRPE PROTEIN"/>
    <property type="match status" value="1"/>
</dbReference>
<dbReference type="PANTHER" id="PTHR21237:SF23">
    <property type="entry name" value="GRPE PROTEIN HOMOLOG, MITOCHONDRIAL"/>
    <property type="match status" value="1"/>
</dbReference>
<evidence type="ECO:0000256" key="5">
    <source>
        <dbReference type="SAM" id="Coils"/>
    </source>
</evidence>
<accession>A0A7J5B0U2</accession>
<protein>
    <recommendedName>
        <fullName evidence="3">Protein GrpE</fullName>
    </recommendedName>
    <alternativeName>
        <fullName evidence="3">HSP-70 cofactor</fullName>
    </alternativeName>
</protein>
<dbReference type="Pfam" id="PF01025">
    <property type="entry name" value="GrpE"/>
    <property type="match status" value="1"/>
</dbReference>
<reference evidence="7 8" key="1">
    <citation type="submission" date="2019-09" db="EMBL/GenBank/DDBJ databases">
        <title>Phylogeny of genus Pseudoclavibacter and closely related genus.</title>
        <authorList>
            <person name="Li Y."/>
        </authorList>
    </citation>
    <scope>NUCLEOTIDE SEQUENCE [LARGE SCALE GENOMIC DNA]</scope>
    <source>
        <strain evidence="7 8">THG-MD12</strain>
    </source>
</reference>
<feature type="coiled-coil region" evidence="5">
    <location>
        <begin position="100"/>
        <end position="127"/>
    </location>
</feature>
<evidence type="ECO:0000256" key="3">
    <source>
        <dbReference type="HAMAP-Rule" id="MF_01151"/>
    </source>
</evidence>
<gene>
    <name evidence="3 7" type="primary">grpE</name>
    <name evidence="7" type="ORF">F8O03_09940</name>
</gene>
<dbReference type="AlphaFoldDB" id="A0A7J5B0U2"/>
<feature type="compositionally biased region" description="Low complexity" evidence="6">
    <location>
        <begin position="58"/>
        <end position="70"/>
    </location>
</feature>
<comment type="subcellular location">
    <subcellularLocation>
        <location evidence="3">Cytoplasm</location>
    </subcellularLocation>
</comment>
<comment type="similarity">
    <text evidence="1 3 4">Belongs to the GrpE family.</text>
</comment>
<dbReference type="GO" id="GO:0006457">
    <property type="term" value="P:protein folding"/>
    <property type="evidence" value="ECO:0007669"/>
    <property type="project" value="InterPro"/>
</dbReference>
<dbReference type="GO" id="GO:0051087">
    <property type="term" value="F:protein-folding chaperone binding"/>
    <property type="evidence" value="ECO:0007669"/>
    <property type="project" value="InterPro"/>
</dbReference>
<comment type="function">
    <text evidence="3">Participates actively in the response to hyperosmotic and heat shock by preventing the aggregation of stress-denatured proteins, in association with DnaK and GrpE. It is the nucleotide exchange factor for DnaK and may function as a thermosensor. Unfolded proteins bind initially to DnaJ; upon interaction with the DnaJ-bound protein, DnaK hydrolyzes its bound ATP, resulting in the formation of a stable complex. GrpE releases ADP from DnaK; ATP binding to DnaK triggers the release of the substrate protein, thus completing the reaction cycle. Several rounds of ATP-dependent interactions between DnaJ, DnaK and GrpE are required for fully efficient folding.</text>
</comment>
<dbReference type="InterPro" id="IPR000740">
    <property type="entry name" value="GrpE"/>
</dbReference>
<evidence type="ECO:0000256" key="1">
    <source>
        <dbReference type="ARBA" id="ARBA00009054"/>
    </source>
</evidence>
<dbReference type="GO" id="GO:0000774">
    <property type="term" value="F:adenyl-nucleotide exchange factor activity"/>
    <property type="evidence" value="ECO:0007669"/>
    <property type="project" value="InterPro"/>
</dbReference>
<keyword evidence="3" id="KW-0346">Stress response</keyword>
<dbReference type="InterPro" id="IPR009012">
    <property type="entry name" value="GrpE_head"/>
</dbReference>
<feature type="compositionally biased region" description="Basic and acidic residues" evidence="6">
    <location>
        <begin position="24"/>
        <end position="41"/>
    </location>
</feature>
<dbReference type="RefSeq" id="WP_104254236.1">
    <property type="nucleotide sequence ID" value="NZ_CANKVH010000006.1"/>
</dbReference>
<comment type="subunit">
    <text evidence="3">Homodimer.</text>
</comment>
<keyword evidence="2 3" id="KW-0143">Chaperone</keyword>
<feature type="region of interest" description="Disordered" evidence="6">
    <location>
        <begin position="1"/>
        <end position="100"/>
    </location>
</feature>
<keyword evidence="3" id="KW-0963">Cytoplasm</keyword>
<dbReference type="EMBL" id="WBJX01000003">
    <property type="protein sequence ID" value="KAB1637538.1"/>
    <property type="molecule type" value="Genomic_DNA"/>
</dbReference>
<dbReference type="GO" id="GO:0051082">
    <property type="term" value="F:unfolded protein binding"/>
    <property type="evidence" value="ECO:0007669"/>
    <property type="project" value="TreeGrafter"/>
</dbReference>
<proteinExistence type="inferred from homology"/>
<comment type="caution">
    <text evidence="7">The sequence shown here is derived from an EMBL/GenBank/DDBJ whole genome shotgun (WGS) entry which is preliminary data.</text>
</comment>
<organism evidence="7 8">
    <name type="scientific">Pseudoclavibacter terrae</name>
    <dbReference type="NCBI Taxonomy" id="1530195"/>
    <lineage>
        <taxon>Bacteria</taxon>
        <taxon>Bacillati</taxon>
        <taxon>Actinomycetota</taxon>
        <taxon>Actinomycetes</taxon>
        <taxon>Micrococcales</taxon>
        <taxon>Microbacteriaceae</taxon>
        <taxon>Pseudoclavibacter</taxon>
    </lineage>
</organism>
<name>A0A7J5B0U2_9MICO</name>
<dbReference type="SUPFAM" id="SSF58014">
    <property type="entry name" value="Coiled-coil domain of nucleotide exchange factor GrpE"/>
    <property type="match status" value="1"/>
</dbReference>
<dbReference type="InterPro" id="IPR013805">
    <property type="entry name" value="GrpE_CC"/>
</dbReference>
<dbReference type="GO" id="GO:0005737">
    <property type="term" value="C:cytoplasm"/>
    <property type="evidence" value="ECO:0007669"/>
    <property type="project" value="UniProtKB-SubCell"/>
</dbReference>
<evidence type="ECO:0000313" key="8">
    <source>
        <dbReference type="Proteomes" id="UP000490386"/>
    </source>
</evidence>
<evidence type="ECO:0000256" key="4">
    <source>
        <dbReference type="RuleBase" id="RU004478"/>
    </source>
</evidence>
<feature type="compositionally biased region" description="Basic and acidic residues" evidence="6">
    <location>
        <begin position="1"/>
        <end position="12"/>
    </location>
</feature>